<proteinExistence type="predicted"/>
<reference evidence="1 2" key="1">
    <citation type="journal article" date="2020" name="Mol. Biol. Evol.">
        <title>Distinct Expression and Methylation Patterns for Genes with Different Fates following a Single Whole-Genome Duplication in Flowering Plants.</title>
        <authorList>
            <person name="Shi T."/>
            <person name="Rahmani R.S."/>
            <person name="Gugger P.F."/>
            <person name="Wang M."/>
            <person name="Li H."/>
            <person name="Zhang Y."/>
            <person name="Li Z."/>
            <person name="Wang Q."/>
            <person name="Van de Peer Y."/>
            <person name="Marchal K."/>
            <person name="Chen J."/>
        </authorList>
    </citation>
    <scope>NUCLEOTIDE SEQUENCE [LARGE SCALE GENOMIC DNA]</scope>
    <source>
        <tissue evidence="1">Leaf</tissue>
    </source>
</reference>
<evidence type="ECO:0000313" key="2">
    <source>
        <dbReference type="Proteomes" id="UP000607653"/>
    </source>
</evidence>
<dbReference type="AlphaFoldDB" id="A0A822YR70"/>
<sequence>MPKMRFTRPIAVVLPYVELVQRYSSRPAPEGIADFSSVFITVKSVVTKIQGKSFSGTQAHPDNRRLRPKVQVKVKPSVLPAETASPISVHQAFWTNVLLTLCFFHLLSSLPAIVAPEKKKSFAGLDVQQRRG</sequence>
<dbReference type="Proteomes" id="UP000607653">
    <property type="component" value="Unassembled WGS sequence"/>
</dbReference>
<accession>A0A822YR70</accession>
<comment type="caution">
    <text evidence="1">The sequence shown here is derived from an EMBL/GenBank/DDBJ whole genome shotgun (WGS) entry which is preliminary data.</text>
</comment>
<protein>
    <submittedName>
        <fullName evidence="1">Uncharacterized protein</fullName>
    </submittedName>
</protein>
<organism evidence="1 2">
    <name type="scientific">Nelumbo nucifera</name>
    <name type="common">Sacred lotus</name>
    <dbReference type="NCBI Taxonomy" id="4432"/>
    <lineage>
        <taxon>Eukaryota</taxon>
        <taxon>Viridiplantae</taxon>
        <taxon>Streptophyta</taxon>
        <taxon>Embryophyta</taxon>
        <taxon>Tracheophyta</taxon>
        <taxon>Spermatophyta</taxon>
        <taxon>Magnoliopsida</taxon>
        <taxon>Proteales</taxon>
        <taxon>Nelumbonaceae</taxon>
        <taxon>Nelumbo</taxon>
    </lineage>
</organism>
<name>A0A822YR70_NELNU</name>
<gene>
    <name evidence="1" type="ORF">HUJ06_004691</name>
</gene>
<keyword evidence="2" id="KW-1185">Reference proteome</keyword>
<dbReference type="EMBL" id="DUZY01000004">
    <property type="protein sequence ID" value="DAD34051.1"/>
    <property type="molecule type" value="Genomic_DNA"/>
</dbReference>
<evidence type="ECO:0000313" key="1">
    <source>
        <dbReference type="EMBL" id="DAD34051.1"/>
    </source>
</evidence>